<dbReference type="WBParaSite" id="OFLC_0000412501-mRNA-1">
    <property type="protein sequence ID" value="OFLC_0000412501-mRNA-1"/>
    <property type="gene ID" value="OFLC_0000412501"/>
</dbReference>
<dbReference type="SUPFAM" id="SSF56112">
    <property type="entry name" value="Protein kinase-like (PK-like)"/>
    <property type="match status" value="1"/>
</dbReference>
<gene>
    <name evidence="3" type="ORF">OFLC_LOCUS4126</name>
</gene>
<dbReference type="PANTHER" id="PTHR37079">
    <property type="entry name" value="SERINE/THREONINE-PROTEIN KINASE ATM"/>
    <property type="match status" value="1"/>
</dbReference>
<dbReference type="InterPro" id="IPR038980">
    <property type="entry name" value="ATM_plant"/>
</dbReference>
<proteinExistence type="predicted"/>
<dbReference type="PROSITE" id="PS50290">
    <property type="entry name" value="PI3_4_KINASE_3"/>
    <property type="match status" value="1"/>
</dbReference>
<name>A0A183H9G4_9BILA</name>
<dbReference type="InterPro" id="IPR000403">
    <property type="entry name" value="PI3/4_kinase_cat_dom"/>
</dbReference>
<accession>A0A183H9G4</accession>
<dbReference type="InterPro" id="IPR011009">
    <property type="entry name" value="Kinase-like_dom_sf"/>
</dbReference>
<keyword evidence="1" id="KW-0175">Coiled coil</keyword>
<feature type="coiled-coil region" evidence="1">
    <location>
        <begin position="211"/>
        <end position="238"/>
    </location>
</feature>
<dbReference type="GO" id="GO:0006974">
    <property type="term" value="P:DNA damage response"/>
    <property type="evidence" value="ECO:0007669"/>
    <property type="project" value="InterPro"/>
</dbReference>
<evidence type="ECO:0000259" key="2">
    <source>
        <dbReference type="PROSITE" id="PS50290"/>
    </source>
</evidence>
<dbReference type="InterPro" id="IPR036940">
    <property type="entry name" value="PI3/4_kinase_cat_sf"/>
</dbReference>
<dbReference type="AlphaFoldDB" id="A0A183H9G4"/>
<sequence>MFTQVKKESELSQLLCDTAMKIKCDEIAKSWIVPRDLLHDLSHYCEMNDLVQLNTSPIRGSIMSCPWIVCKYENEHVPVRILTPMIIARAEYLCKKNAYERALQIIEKYRKFVDIDENVFREYITKARILKKCGYEEARELSVRARILLAEFDMEACRSDLAIDALKMAVEKTLNAGHENVLLLAEVHKRLAIYVEKKLLLLEDYCSSATFKVKKTAIKKWEEELRAIREEKLQAVRIKNTQVSFWKLALSDYCVLAFSLFDFLCVITGSTASIADSLLLSEAESLRNVPIPAIEQPLTDDSSQLITFIKIESLVTMSDGITQPTIITNDDLRQYSLVEQLFTVVNILLMNGDKTFPLRTYHVIPINSSAGARANQSNLVETCEEICKGIHPVFRHFFYDSFPNPLECLFVIMGYIVGLGDRHLNNIIIEKETDRLFYIDLDNV</sequence>
<evidence type="ECO:0000313" key="3">
    <source>
        <dbReference type="EMBL" id="VDO38993.1"/>
    </source>
</evidence>
<feature type="domain" description="PI3K/PI4K catalytic" evidence="2">
    <location>
        <begin position="293"/>
        <end position="444"/>
    </location>
</feature>
<dbReference type="PANTHER" id="PTHR37079:SF4">
    <property type="entry name" value="SERINE_THREONINE-PROTEIN KINASE ATM"/>
    <property type="match status" value="1"/>
</dbReference>
<dbReference type="Gene3D" id="1.10.1070.11">
    <property type="entry name" value="Phosphatidylinositol 3-/4-kinase, catalytic domain"/>
    <property type="match status" value="1"/>
</dbReference>
<protein>
    <submittedName>
        <fullName evidence="5">PI3K/PI4K domain-containing protein</fullName>
    </submittedName>
</protein>
<dbReference type="GO" id="GO:0004674">
    <property type="term" value="F:protein serine/threonine kinase activity"/>
    <property type="evidence" value="ECO:0007669"/>
    <property type="project" value="InterPro"/>
</dbReference>
<dbReference type="STRING" id="387005.A0A183H9G4"/>
<dbReference type="Gene3D" id="3.30.1010.10">
    <property type="entry name" value="Phosphatidylinositol 3-kinase Catalytic Subunit, Chain A, domain 4"/>
    <property type="match status" value="1"/>
</dbReference>
<evidence type="ECO:0000313" key="5">
    <source>
        <dbReference type="WBParaSite" id="OFLC_0000412501-mRNA-1"/>
    </source>
</evidence>
<reference evidence="5" key="1">
    <citation type="submission" date="2016-06" db="UniProtKB">
        <authorList>
            <consortium name="WormBaseParasite"/>
        </authorList>
    </citation>
    <scope>IDENTIFICATION</scope>
</reference>
<dbReference type="EMBL" id="UZAJ01003018">
    <property type="protein sequence ID" value="VDO38993.1"/>
    <property type="molecule type" value="Genomic_DNA"/>
</dbReference>
<evidence type="ECO:0000313" key="4">
    <source>
        <dbReference type="Proteomes" id="UP000267606"/>
    </source>
</evidence>
<dbReference type="Proteomes" id="UP000267606">
    <property type="component" value="Unassembled WGS sequence"/>
</dbReference>
<reference evidence="3 4" key="2">
    <citation type="submission" date="2018-11" db="EMBL/GenBank/DDBJ databases">
        <authorList>
            <consortium name="Pathogen Informatics"/>
        </authorList>
    </citation>
    <scope>NUCLEOTIDE SEQUENCE [LARGE SCALE GENOMIC DNA]</scope>
</reference>
<evidence type="ECO:0000256" key="1">
    <source>
        <dbReference type="SAM" id="Coils"/>
    </source>
</evidence>
<dbReference type="Pfam" id="PF00454">
    <property type="entry name" value="PI3_PI4_kinase"/>
    <property type="match status" value="1"/>
</dbReference>
<keyword evidence="4" id="KW-1185">Reference proteome</keyword>
<organism evidence="5">
    <name type="scientific">Onchocerca flexuosa</name>
    <dbReference type="NCBI Taxonomy" id="387005"/>
    <lineage>
        <taxon>Eukaryota</taxon>
        <taxon>Metazoa</taxon>
        <taxon>Ecdysozoa</taxon>
        <taxon>Nematoda</taxon>
        <taxon>Chromadorea</taxon>
        <taxon>Rhabditida</taxon>
        <taxon>Spirurina</taxon>
        <taxon>Spiruromorpha</taxon>
        <taxon>Filarioidea</taxon>
        <taxon>Onchocercidae</taxon>
        <taxon>Onchocerca</taxon>
    </lineage>
</organism>